<dbReference type="Proteomes" id="UP000887229">
    <property type="component" value="Unassembled WGS sequence"/>
</dbReference>
<dbReference type="PANTHER" id="PTHR21661">
    <property type="entry name" value="EPOXIDE HYDROLASE 1-RELATED"/>
    <property type="match status" value="1"/>
</dbReference>
<proteinExistence type="inferred from homology"/>
<evidence type="ECO:0000256" key="2">
    <source>
        <dbReference type="ARBA" id="ARBA00022797"/>
    </source>
</evidence>
<reference evidence="5" key="1">
    <citation type="journal article" date="2021" name="IMA Fungus">
        <title>Genomic characterization of three marine fungi, including Emericellopsis atlantica sp. nov. with signatures of a generalist lifestyle and marine biomass degradation.</title>
        <authorList>
            <person name="Hagestad O.C."/>
            <person name="Hou L."/>
            <person name="Andersen J.H."/>
            <person name="Hansen E.H."/>
            <person name="Altermark B."/>
            <person name="Li C."/>
            <person name="Kuhnert E."/>
            <person name="Cox R.J."/>
            <person name="Crous P.W."/>
            <person name="Spatafora J.W."/>
            <person name="Lail K."/>
            <person name="Amirebrahimi M."/>
            <person name="Lipzen A."/>
            <person name="Pangilinan J."/>
            <person name="Andreopoulos W."/>
            <person name="Hayes R.D."/>
            <person name="Ng V."/>
            <person name="Grigoriev I.V."/>
            <person name="Jackson S.A."/>
            <person name="Sutton T.D.S."/>
            <person name="Dobson A.D.W."/>
            <person name="Rama T."/>
        </authorList>
    </citation>
    <scope>NUCLEOTIDE SEQUENCE</scope>
    <source>
        <strain evidence="5">TS7</strain>
    </source>
</reference>
<comment type="caution">
    <text evidence="5">The sequence shown here is derived from an EMBL/GenBank/DDBJ whole genome shotgun (WGS) entry which is preliminary data.</text>
</comment>
<feature type="domain" description="Epoxide hydrolase N-terminal" evidence="4">
    <location>
        <begin position="34"/>
        <end position="74"/>
    </location>
</feature>
<evidence type="ECO:0000313" key="6">
    <source>
        <dbReference type="Proteomes" id="UP000887229"/>
    </source>
</evidence>
<accession>A0A9P7ZJ93</accession>
<keyword evidence="6" id="KW-1185">Reference proteome</keyword>
<protein>
    <recommendedName>
        <fullName evidence="4">Epoxide hydrolase N-terminal domain-containing protein</fullName>
    </recommendedName>
</protein>
<dbReference type="SUPFAM" id="SSF53474">
    <property type="entry name" value="alpha/beta-Hydrolases"/>
    <property type="match status" value="1"/>
</dbReference>
<evidence type="ECO:0000259" key="4">
    <source>
        <dbReference type="Pfam" id="PF06441"/>
    </source>
</evidence>
<evidence type="ECO:0000256" key="3">
    <source>
        <dbReference type="ARBA" id="ARBA00022801"/>
    </source>
</evidence>
<sequence length="169" mass="18796">MYAGLGSSWEIDMNTLKSPKPHSQAMWAYRGRLNYSTAQVDGQSIHFIHAQSRCPASIPFLINYGWPGSSFLEFSPVAEALIKRTRVAREEQVRTVAFDVPVPSLPDFPSSSPAPEGWTFNNTARINSTLMLEVLACPLLPVHRIAHSAAVAEKYIDWSDPDAGIHLRF</sequence>
<comment type="similarity">
    <text evidence="1">Belongs to the peptidase S33 family.</text>
</comment>
<dbReference type="GeneID" id="70293219"/>
<dbReference type="OrthoDB" id="7130006at2759"/>
<name>A0A9P7ZJ93_9HYPO</name>
<organism evidence="5 6">
    <name type="scientific">Emericellopsis atlantica</name>
    <dbReference type="NCBI Taxonomy" id="2614577"/>
    <lineage>
        <taxon>Eukaryota</taxon>
        <taxon>Fungi</taxon>
        <taxon>Dikarya</taxon>
        <taxon>Ascomycota</taxon>
        <taxon>Pezizomycotina</taxon>
        <taxon>Sordariomycetes</taxon>
        <taxon>Hypocreomycetidae</taxon>
        <taxon>Hypocreales</taxon>
        <taxon>Bionectriaceae</taxon>
        <taxon>Emericellopsis</taxon>
    </lineage>
</organism>
<dbReference type="PANTHER" id="PTHR21661:SF35">
    <property type="entry name" value="EPOXIDE HYDROLASE"/>
    <property type="match status" value="1"/>
</dbReference>
<dbReference type="InterPro" id="IPR010497">
    <property type="entry name" value="Epoxide_hydro_N"/>
</dbReference>
<keyword evidence="2" id="KW-0058">Aromatic hydrocarbons catabolism</keyword>
<dbReference type="GO" id="GO:0004301">
    <property type="term" value="F:epoxide hydrolase activity"/>
    <property type="evidence" value="ECO:0007669"/>
    <property type="project" value="TreeGrafter"/>
</dbReference>
<evidence type="ECO:0000256" key="1">
    <source>
        <dbReference type="ARBA" id="ARBA00010088"/>
    </source>
</evidence>
<dbReference type="InterPro" id="IPR029058">
    <property type="entry name" value="AB_hydrolase_fold"/>
</dbReference>
<dbReference type="EMBL" id="MU251259">
    <property type="protein sequence ID" value="KAG9253129.1"/>
    <property type="molecule type" value="Genomic_DNA"/>
</dbReference>
<gene>
    <name evidence="5" type="ORF">F5Z01DRAFT_637876</name>
</gene>
<dbReference type="Gene3D" id="3.40.50.1820">
    <property type="entry name" value="alpha/beta hydrolase"/>
    <property type="match status" value="1"/>
</dbReference>
<dbReference type="AlphaFoldDB" id="A0A9P7ZJ93"/>
<dbReference type="GO" id="GO:0097176">
    <property type="term" value="P:epoxide metabolic process"/>
    <property type="evidence" value="ECO:0007669"/>
    <property type="project" value="TreeGrafter"/>
</dbReference>
<dbReference type="Pfam" id="PF06441">
    <property type="entry name" value="EHN"/>
    <property type="match status" value="1"/>
</dbReference>
<keyword evidence="3" id="KW-0378">Hydrolase</keyword>
<evidence type="ECO:0000313" key="5">
    <source>
        <dbReference type="EMBL" id="KAG9253129.1"/>
    </source>
</evidence>
<dbReference type="RefSeq" id="XP_046117053.1">
    <property type="nucleotide sequence ID" value="XM_046262316.1"/>
</dbReference>